<dbReference type="EMBL" id="BGPR01010018">
    <property type="protein sequence ID" value="GBN43784.1"/>
    <property type="molecule type" value="Genomic_DNA"/>
</dbReference>
<organism evidence="3 4">
    <name type="scientific">Araneus ventricosus</name>
    <name type="common">Orbweaver spider</name>
    <name type="synonym">Epeira ventricosa</name>
    <dbReference type="NCBI Taxonomy" id="182803"/>
    <lineage>
        <taxon>Eukaryota</taxon>
        <taxon>Metazoa</taxon>
        <taxon>Ecdysozoa</taxon>
        <taxon>Arthropoda</taxon>
        <taxon>Chelicerata</taxon>
        <taxon>Arachnida</taxon>
        <taxon>Araneae</taxon>
        <taxon>Araneomorphae</taxon>
        <taxon>Entelegynae</taxon>
        <taxon>Araneoidea</taxon>
        <taxon>Araneidae</taxon>
        <taxon>Araneus</taxon>
    </lineage>
</organism>
<proteinExistence type="predicted"/>
<sequence length="122" mass="13381">MEKPRKRSSGSGAGKKFPPSGTHRTVSTEPSHCFPDTCWFSDGEKCLSPIQMSSRRSGQKFLPPTPKVPLGNASGRNGGTLAGAAVNILTLFFYLLPCFFLIACLFLRCVKFIVNRVKERAE</sequence>
<name>A0A4Y2NXM4_ARAVE</name>
<evidence type="ECO:0000256" key="2">
    <source>
        <dbReference type="SAM" id="Phobius"/>
    </source>
</evidence>
<comment type="caution">
    <text evidence="3">The sequence shown here is derived from an EMBL/GenBank/DDBJ whole genome shotgun (WGS) entry which is preliminary data.</text>
</comment>
<accession>A0A4Y2NXM4</accession>
<reference evidence="3 4" key="1">
    <citation type="journal article" date="2019" name="Sci. Rep.">
        <title>Orb-weaving spider Araneus ventricosus genome elucidates the spidroin gene catalogue.</title>
        <authorList>
            <person name="Kono N."/>
            <person name="Nakamura H."/>
            <person name="Ohtoshi R."/>
            <person name="Moran D.A.P."/>
            <person name="Shinohara A."/>
            <person name="Yoshida Y."/>
            <person name="Fujiwara M."/>
            <person name="Mori M."/>
            <person name="Tomita M."/>
            <person name="Arakawa K."/>
        </authorList>
    </citation>
    <scope>NUCLEOTIDE SEQUENCE [LARGE SCALE GENOMIC DNA]</scope>
</reference>
<keyword evidence="2" id="KW-0812">Transmembrane</keyword>
<dbReference type="AlphaFoldDB" id="A0A4Y2NXM4"/>
<evidence type="ECO:0000313" key="3">
    <source>
        <dbReference type="EMBL" id="GBN43784.1"/>
    </source>
</evidence>
<keyword evidence="2" id="KW-0472">Membrane</keyword>
<gene>
    <name evidence="3" type="ORF">AVEN_87721_1</name>
</gene>
<evidence type="ECO:0000256" key="1">
    <source>
        <dbReference type="SAM" id="MobiDB-lite"/>
    </source>
</evidence>
<evidence type="ECO:0000313" key="4">
    <source>
        <dbReference type="Proteomes" id="UP000499080"/>
    </source>
</evidence>
<protein>
    <submittedName>
        <fullName evidence="3">Uncharacterized protein</fullName>
    </submittedName>
</protein>
<dbReference type="Proteomes" id="UP000499080">
    <property type="component" value="Unassembled WGS sequence"/>
</dbReference>
<keyword evidence="4" id="KW-1185">Reference proteome</keyword>
<keyword evidence="2" id="KW-1133">Transmembrane helix</keyword>
<feature type="region of interest" description="Disordered" evidence="1">
    <location>
        <begin position="1"/>
        <end position="30"/>
    </location>
</feature>
<feature type="transmembrane region" description="Helical" evidence="2">
    <location>
        <begin position="91"/>
        <end position="110"/>
    </location>
</feature>